<comment type="subcellular location">
    <subcellularLocation>
        <location evidence="1">Cell membrane</location>
        <topology evidence="1">Multi-pass membrane protein</topology>
    </subcellularLocation>
</comment>
<evidence type="ECO:0000256" key="6">
    <source>
        <dbReference type="SAM" id="Phobius"/>
    </source>
</evidence>
<evidence type="ECO:0000256" key="1">
    <source>
        <dbReference type="ARBA" id="ARBA00004651"/>
    </source>
</evidence>
<gene>
    <name evidence="8" type="ORF">IAC58_05800</name>
</gene>
<protein>
    <submittedName>
        <fullName evidence="8">RDD family protein</fullName>
    </submittedName>
</protein>
<feature type="domain" description="RDD" evidence="7">
    <location>
        <begin position="179"/>
        <end position="279"/>
    </location>
</feature>
<organism evidence="8 9">
    <name type="scientific">Candidatus Onthovivens merdipullorum</name>
    <dbReference type="NCBI Taxonomy" id="2840889"/>
    <lineage>
        <taxon>Bacteria</taxon>
        <taxon>Bacillati</taxon>
        <taxon>Bacillota</taxon>
        <taxon>Bacilli</taxon>
        <taxon>Bacillales</taxon>
        <taxon>Candidatus Onthovivens</taxon>
    </lineage>
</organism>
<keyword evidence="4 6" id="KW-1133">Transmembrane helix</keyword>
<sequence>MEETNLEYTKAKLSKRVFAFLTDQFLIFLMTFIFFSLTNMVLPYINAYNEVINERYELMDRSSLFNEDHIVITELVTNDEEFKDYNEKKNYLSEHIDEFYSNTYYFSDPNEIKEEYDDRKLNYRYNNVSLFETDSEGIVKEKVGNNEGLYNFYLEEINDHALRYLYTNDIYLHSTRVIFITSILNFLIWLILMVSFFYLLFPLVIFKRGRQTIGRKIFSISLISVNALNLSKSKYLYRYLFILFIMYILDFFSFMLPLLVSIGMMFISKRNQDLVDYIFNTYVIDSKNDEVYLDYLEYLDKTNKDKKIKLEDKDFKPTNK</sequence>
<evidence type="ECO:0000256" key="5">
    <source>
        <dbReference type="ARBA" id="ARBA00023136"/>
    </source>
</evidence>
<feature type="transmembrane region" description="Helical" evidence="6">
    <location>
        <begin position="177"/>
        <end position="201"/>
    </location>
</feature>
<feature type="transmembrane region" description="Helical" evidence="6">
    <location>
        <begin position="236"/>
        <end position="260"/>
    </location>
</feature>
<keyword evidence="3 6" id="KW-0812">Transmembrane</keyword>
<evidence type="ECO:0000256" key="2">
    <source>
        <dbReference type="ARBA" id="ARBA00022475"/>
    </source>
</evidence>
<reference evidence="8" key="2">
    <citation type="journal article" date="2021" name="PeerJ">
        <title>Extensive microbial diversity within the chicken gut microbiome revealed by metagenomics and culture.</title>
        <authorList>
            <person name="Gilroy R."/>
            <person name="Ravi A."/>
            <person name="Getino M."/>
            <person name="Pursley I."/>
            <person name="Horton D.L."/>
            <person name="Alikhan N.F."/>
            <person name="Baker D."/>
            <person name="Gharbi K."/>
            <person name="Hall N."/>
            <person name="Watson M."/>
            <person name="Adriaenssens E.M."/>
            <person name="Foster-Nyarko E."/>
            <person name="Jarju S."/>
            <person name="Secka A."/>
            <person name="Antonio M."/>
            <person name="Oren A."/>
            <person name="Chaudhuri R.R."/>
            <person name="La Ragione R."/>
            <person name="Hildebrand F."/>
            <person name="Pallen M.J."/>
        </authorList>
    </citation>
    <scope>NUCLEOTIDE SEQUENCE</scope>
    <source>
        <strain evidence="8">11159</strain>
    </source>
</reference>
<dbReference type="Proteomes" id="UP000823613">
    <property type="component" value="Unassembled WGS sequence"/>
</dbReference>
<dbReference type="PANTHER" id="PTHR36115">
    <property type="entry name" value="PROLINE-RICH ANTIGEN HOMOLOG-RELATED"/>
    <property type="match status" value="1"/>
</dbReference>
<dbReference type="GO" id="GO:0005886">
    <property type="term" value="C:plasma membrane"/>
    <property type="evidence" value="ECO:0007669"/>
    <property type="project" value="UniProtKB-SubCell"/>
</dbReference>
<accession>A0A9D9DL17</accession>
<evidence type="ECO:0000256" key="4">
    <source>
        <dbReference type="ARBA" id="ARBA00022989"/>
    </source>
</evidence>
<evidence type="ECO:0000313" key="8">
    <source>
        <dbReference type="EMBL" id="MBO8428035.1"/>
    </source>
</evidence>
<evidence type="ECO:0000313" key="9">
    <source>
        <dbReference type="Proteomes" id="UP000823613"/>
    </source>
</evidence>
<evidence type="ECO:0000256" key="3">
    <source>
        <dbReference type="ARBA" id="ARBA00022692"/>
    </source>
</evidence>
<dbReference type="AlphaFoldDB" id="A0A9D9DL17"/>
<dbReference type="EMBL" id="JADIMY010000117">
    <property type="protein sequence ID" value="MBO8428035.1"/>
    <property type="molecule type" value="Genomic_DNA"/>
</dbReference>
<dbReference type="InterPro" id="IPR010432">
    <property type="entry name" value="RDD"/>
</dbReference>
<feature type="transmembrane region" description="Helical" evidence="6">
    <location>
        <begin position="25"/>
        <end position="45"/>
    </location>
</feature>
<dbReference type="Pfam" id="PF06271">
    <property type="entry name" value="RDD"/>
    <property type="match status" value="1"/>
</dbReference>
<comment type="caution">
    <text evidence="8">The sequence shown here is derived from an EMBL/GenBank/DDBJ whole genome shotgun (WGS) entry which is preliminary data.</text>
</comment>
<name>A0A9D9DL17_9BACL</name>
<dbReference type="InterPro" id="IPR051791">
    <property type="entry name" value="Pra-immunoreactive"/>
</dbReference>
<proteinExistence type="predicted"/>
<reference evidence="8" key="1">
    <citation type="submission" date="2020-10" db="EMBL/GenBank/DDBJ databases">
        <authorList>
            <person name="Gilroy R."/>
        </authorList>
    </citation>
    <scope>NUCLEOTIDE SEQUENCE</scope>
    <source>
        <strain evidence="8">11159</strain>
    </source>
</reference>
<evidence type="ECO:0000259" key="7">
    <source>
        <dbReference type="Pfam" id="PF06271"/>
    </source>
</evidence>
<keyword evidence="2" id="KW-1003">Cell membrane</keyword>
<keyword evidence="5 6" id="KW-0472">Membrane</keyword>